<evidence type="ECO:0000256" key="6">
    <source>
        <dbReference type="ARBA" id="ARBA00022475"/>
    </source>
</evidence>
<evidence type="ECO:0000313" key="12">
    <source>
        <dbReference type="Proteomes" id="UP000199656"/>
    </source>
</evidence>
<dbReference type="AlphaFoldDB" id="A0A1H4GNI1"/>
<dbReference type="Proteomes" id="UP000199656">
    <property type="component" value="Unassembled WGS sequence"/>
</dbReference>
<sequence length="209" mass="23637">MDFFSIQHIAFTVMQYPVSYLELIGTVSGLLSVYYASRTNILTWPTGIVNEIALFALFFQVQLYADMFLQVYFLVVTLYGWYNWKVKAGDLPVRRLSKKGVVTYSALLILGAAVAGSLIRQLHNWLPAYFPLPAAYPYVDAGIMIASILATVLLARKQVETWVLWIAIDIVSVVLYYVKGVYFLSLEYVIFLGLATAGLINWKKSMEYA</sequence>
<feature type="transmembrane region" description="Helical" evidence="10">
    <location>
        <begin position="101"/>
        <end position="123"/>
    </location>
</feature>
<evidence type="ECO:0000256" key="3">
    <source>
        <dbReference type="ARBA" id="ARBA00006669"/>
    </source>
</evidence>
<proteinExistence type="inferred from homology"/>
<keyword evidence="8 10" id="KW-1133">Transmembrane helix</keyword>
<dbReference type="OrthoDB" id="9791248at2"/>
<dbReference type="NCBIfam" id="TIGR01528">
    <property type="entry name" value="NMN_trans_PnuC"/>
    <property type="match status" value="1"/>
</dbReference>
<dbReference type="PANTHER" id="PTHR36122:SF2">
    <property type="entry name" value="NICOTINAMIDE RIBOSIDE TRANSPORTER PNUC"/>
    <property type="match status" value="1"/>
</dbReference>
<evidence type="ECO:0000256" key="8">
    <source>
        <dbReference type="ARBA" id="ARBA00022989"/>
    </source>
</evidence>
<evidence type="ECO:0000256" key="9">
    <source>
        <dbReference type="ARBA" id="ARBA00023136"/>
    </source>
</evidence>
<evidence type="ECO:0000256" key="4">
    <source>
        <dbReference type="ARBA" id="ARBA00017522"/>
    </source>
</evidence>
<evidence type="ECO:0000256" key="5">
    <source>
        <dbReference type="ARBA" id="ARBA00022448"/>
    </source>
</evidence>
<evidence type="ECO:0000313" key="11">
    <source>
        <dbReference type="EMBL" id="SEB11067.1"/>
    </source>
</evidence>
<dbReference type="GO" id="GO:0034257">
    <property type="term" value="F:nicotinamide riboside transmembrane transporter activity"/>
    <property type="evidence" value="ECO:0007669"/>
    <property type="project" value="InterPro"/>
</dbReference>
<feature type="transmembrane region" description="Helical" evidence="10">
    <location>
        <begin position="20"/>
        <end position="37"/>
    </location>
</feature>
<evidence type="ECO:0000256" key="2">
    <source>
        <dbReference type="ARBA" id="ARBA00004651"/>
    </source>
</evidence>
<organism evidence="11 12">
    <name type="scientific">Chitinophaga terrae</name>
    <name type="common">ex Kim and Jung 2007</name>
    <dbReference type="NCBI Taxonomy" id="408074"/>
    <lineage>
        <taxon>Bacteria</taxon>
        <taxon>Pseudomonadati</taxon>
        <taxon>Bacteroidota</taxon>
        <taxon>Chitinophagia</taxon>
        <taxon>Chitinophagales</taxon>
        <taxon>Chitinophagaceae</taxon>
        <taxon>Chitinophaga</taxon>
    </lineage>
</organism>
<keyword evidence="12" id="KW-1185">Reference proteome</keyword>
<comment type="function">
    <text evidence="1">Required for nicotinamide riboside transport across the inner membrane.</text>
</comment>
<feature type="transmembrane region" description="Helical" evidence="10">
    <location>
        <begin position="184"/>
        <end position="202"/>
    </location>
</feature>
<keyword evidence="5" id="KW-0813">Transport</keyword>
<name>A0A1H4GNI1_9BACT</name>
<dbReference type="RefSeq" id="WP_089766180.1">
    <property type="nucleotide sequence ID" value="NZ_BKAT01000070.1"/>
</dbReference>
<comment type="subcellular location">
    <subcellularLocation>
        <location evidence="2">Cell membrane</location>
        <topology evidence="2">Multi-pass membrane protein</topology>
    </subcellularLocation>
</comment>
<evidence type="ECO:0000256" key="7">
    <source>
        <dbReference type="ARBA" id="ARBA00022692"/>
    </source>
</evidence>
<keyword evidence="7 10" id="KW-0812">Transmembrane</keyword>
<feature type="transmembrane region" description="Helical" evidence="10">
    <location>
        <begin position="162"/>
        <end position="178"/>
    </location>
</feature>
<comment type="similarity">
    <text evidence="3">Belongs to the nicotinamide ribonucleoside (NR) uptake permease (TC 4.B.1) family.</text>
</comment>
<feature type="transmembrane region" description="Helical" evidence="10">
    <location>
        <begin position="135"/>
        <end position="155"/>
    </location>
</feature>
<evidence type="ECO:0000256" key="10">
    <source>
        <dbReference type="SAM" id="Phobius"/>
    </source>
</evidence>
<evidence type="ECO:0000256" key="1">
    <source>
        <dbReference type="ARBA" id="ARBA00002672"/>
    </source>
</evidence>
<keyword evidence="9 10" id="KW-0472">Membrane</keyword>
<accession>A0A1H4GNI1</accession>
<dbReference type="PANTHER" id="PTHR36122">
    <property type="entry name" value="NICOTINAMIDE RIBOSIDE TRANSPORTER PNUC"/>
    <property type="match status" value="1"/>
</dbReference>
<keyword evidence="6" id="KW-1003">Cell membrane</keyword>
<dbReference type="STRING" id="408074.SAMN05660909_05546"/>
<feature type="transmembrane region" description="Helical" evidence="10">
    <location>
        <begin position="57"/>
        <end position="81"/>
    </location>
</feature>
<protein>
    <recommendedName>
        <fullName evidence="4">Nicotinamide riboside transporter PnuC</fullName>
    </recommendedName>
</protein>
<gene>
    <name evidence="11" type="ORF">SAMN05660909_05546</name>
</gene>
<dbReference type="GO" id="GO:0005886">
    <property type="term" value="C:plasma membrane"/>
    <property type="evidence" value="ECO:0007669"/>
    <property type="project" value="UniProtKB-SubCell"/>
</dbReference>
<dbReference type="InterPro" id="IPR006419">
    <property type="entry name" value="NMN_transpt_PnuC"/>
</dbReference>
<dbReference type="Pfam" id="PF04973">
    <property type="entry name" value="NMN_transporter"/>
    <property type="match status" value="1"/>
</dbReference>
<reference evidence="12" key="1">
    <citation type="submission" date="2016-10" db="EMBL/GenBank/DDBJ databases">
        <authorList>
            <person name="Varghese N."/>
            <person name="Submissions S."/>
        </authorList>
    </citation>
    <scope>NUCLEOTIDE SEQUENCE [LARGE SCALE GENOMIC DNA]</scope>
    <source>
        <strain evidence="12">DSM 23920</strain>
    </source>
</reference>
<dbReference type="EMBL" id="FNRL01000048">
    <property type="protein sequence ID" value="SEB11067.1"/>
    <property type="molecule type" value="Genomic_DNA"/>
</dbReference>